<comment type="caution">
    <text evidence="2">The sequence shown here is derived from an EMBL/GenBank/DDBJ whole genome shotgun (WGS) entry which is preliminary data.</text>
</comment>
<dbReference type="InterPro" id="IPR001296">
    <property type="entry name" value="Glyco_trans_1"/>
</dbReference>
<dbReference type="PATRIC" id="fig|1339327.3.peg.1678"/>
<dbReference type="Pfam" id="PF00534">
    <property type="entry name" value="Glycos_transf_1"/>
    <property type="match status" value="1"/>
</dbReference>
<dbReference type="RefSeq" id="WP_032556913.1">
    <property type="nucleotide sequence ID" value="NZ_JGDJ01000152.1"/>
</dbReference>
<dbReference type="SUPFAM" id="SSF53756">
    <property type="entry name" value="UDP-Glycosyltransferase/glycogen phosphorylase"/>
    <property type="match status" value="1"/>
</dbReference>
<sequence length="377" mass="44034">MADYNSSICCIFNIGTHYRNPIYSKMSSELPCDFYFGDRLLTPIKKMDYTQLNHFRSELHNKYLFSQFYWQSKSVRLVFKPYTYYVLDGEPYCLSSWVILFWAKLLNKRTVAWTHGWYGRESIVKKVIKKLFYSLFSELMVYGEYAISLMSKEGFDKSKMVCIANSLDYDNQLKIRLNLSPSSIYSTHFSNSYPVLFYIGRVQKSKKLEYIIQAMDILKQKGFPVNLVVVGKDVDGVHLDCEIAKYNLGSHVWLYGPCYDEMRIGEMFYNADVCVSPGNVGLTAIHSLTYGCPVITHNNFPFQGPEFESIIQGKTGDFFQENDVNSLADTIQKWLSQNLHSREAIRQFAYQTIDTKWNLYYQMNIFKQVFLKQAKDE</sequence>
<protein>
    <submittedName>
        <fullName evidence="2">Glycosyl transferases group 1 family protein</fullName>
    </submittedName>
</protein>
<evidence type="ECO:0000313" key="2">
    <source>
        <dbReference type="EMBL" id="EXZ29755.1"/>
    </source>
</evidence>
<organism evidence="2 3">
    <name type="scientific">Bacteroides fragilis str. S36L11</name>
    <dbReference type="NCBI Taxonomy" id="1339327"/>
    <lineage>
        <taxon>Bacteria</taxon>
        <taxon>Pseudomonadati</taxon>
        <taxon>Bacteroidota</taxon>
        <taxon>Bacteroidia</taxon>
        <taxon>Bacteroidales</taxon>
        <taxon>Bacteroidaceae</taxon>
        <taxon>Bacteroides</taxon>
    </lineage>
</organism>
<dbReference type="PANTHER" id="PTHR12526">
    <property type="entry name" value="GLYCOSYLTRANSFERASE"/>
    <property type="match status" value="1"/>
</dbReference>
<gene>
    <name evidence="2" type="ORF">M136_1020</name>
</gene>
<evidence type="ECO:0000259" key="1">
    <source>
        <dbReference type="Pfam" id="PF00534"/>
    </source>
</evidence>
<dbReference type="EMBL" id="JGDJ01000152">
    <property type="protein sequence ID" value="EXZ29755.1"/>
    <property type="molecule type" value="Genomic_DNA"/>
</dbReference>
<name>A0A015X6R3_BACFG</name>
<feature type="domain" description="Glycosyl transferase family 1" evidence="1">
    <location>
        <begin position="191"/>
        <end position="351"/>
    </location>
</feature>
<dbReference type="Gene3D" id="3.40.50.2000">
    <property type="entry name" value="Glycogen Phosphorylase B"/>
    <property type="match status" value="1"/>
</dbReference>
<evidence type="ECO:0000313" key="3">
    <source>
        <dbReference type="Proteomes" id="UP000022082"/>
    </source>
</evidence>
<reference evidence="2 3" key="1">
    <citation type="submission" date="2014-02" db="EMBL/GenBank/DDBJ databases">
        <authorList>
            <person name="Sears C."/>
            <person name="Carroll K."/>
            <person name="Sack B.R."/>
            <person name="Qadri F."/>
            <person name="Myers L.L."/>
            <person name="Chung G.-T."/>
            <person name="Escheverria P."/>
            <person name="Fraser C.M."/>
            <person name="Sadzewicz L."/>
            <person name="Shefchek K.A."/>
            <person name="Tallon L."/>
            <person name="Das S.P."/>
            <person name="Daugherty S."/>
            <person name="Mongodin E.F."/>
        </authorList>
    </citation>
    <scope>NUCLEOTIDE SEQUENCE [LARGE SCALE GENOMIC DNA]</scope>
    <source>
        <strain evidence="2 3">S36L11</strain>
    </source>
</reference>
<accession>A0A015X6R3</accession>
<proteinExistence type="predicted"/>
<dbReference type="AlphaFoldDB" id="A0A015X6R3"/>
<dbReference type="Proteomes" id="UP000022082">
    <property type="component" value="Unassembled WGS sequence"/>
</dbReference>
<dbReference type="GO" id="GO:0016757">
    <property type="term" value="F:glycosyltransferase activity"/>
    <property type="evidence" value="ECO:0007669"/>
    <property type="project" value="InterPro"/>
</dbReference>
<keyword evidence="2" id="KW-0808">Transferase</keyword>